<dbReference type="Gene3D" id="2.170.16.10">
    <property type="entry name" value="Hedgehog/Intein (Hint) domain"/>
    <property type="match status" value="1"/>
</dbReference>
<accession>A0A5F1ZPL0</accession>
<dbReference type="NCBIfam" id="TIGR01443">
    <property type="entry name" value="intein_Cterm"/>
    <property type="match status" value="1"/>
</dbReference>
<evidence type="ECO:0000259" key="3">
    <source>
        <dbReference type="SMART" id="SM00306"/>
    </source>
</evidence>
<reference evidence="5" key="1">
    <citation type="submission" date="2018-10" db="EMBL/GenBank/DDBJ databases">
        <authorList>
            <person name="Vincent A.T."/>
            <person name="Schiettekatte O."/>
            <person name="Bourhy P."/>
            <person name="Veyrier F.J."/>
            <person name="Picardeau M."/>
        </authorList>
    </citation>
    <scope>NUCLEOTIDE SEQUENCE</scope>
    <source>
        <strain evidence="5">201702690</strain>
    </source>
</reference>
<dbReference type="PROSITE" id="PS50818">
    <property type="entry name" value="INTEIN_C_TER"/>
    <property type="match status" value="1"/>
</dbReference>
<dbReference type="InterPro" id="IPR006141">
    <property type="entry name" value="Intein_N"/>
</dbReference>
<dbReference type="CDD" id="cd00081">
    <property type="entry name" value="Hint"/>
    <property type="match status" value="1"/>
</dbReference>
<protein>
    <submittedName>
        <fullName evidence="4">TIGR04388 family protein</fullName>
    </submittedName>
</protein>
<evidence type="ECO:0000313" key="4">
    <source>
        <dbReference type="EMBL" id="TGK05465.1"/>
    </source>
</evidence>
<feature type="coiled-coil region" evidence="1">
    <location>
        <begin position="210"/>
        <end position="251"/>
    </location>
</feature>
<evidence type="ECO:0000313" key="6">
    <source>
        <dbReference type="Proteomes" id="UP000297273"/>
    </source>
</evidence>
<keyword evidence="6" id="KW-1185">Reference proteome</keyword>
<dbReference type="InterPro" id="IPR003587">
    <property type="entry name" value="Hint_dom_N"/>
</dbReference>
<dbReference type="InterPro" id="IPR003586">
    <property type="entry name" value="Hint_dom_C"/>
</dbReference>
<comment type="caution">
    <text evidence="4">The sequence shown here is derived from an EMBL/GenBank/DDBJ whole genome shotgun (WGS) entry which is preliminary data.</text>
</comment>
<dbReference type="Proteomes" id="UP000297273">
    <property type="component" value="Unassembled WGS sequence"/>
</dbReference>
<dbReference type="Proteomes" id="UP000297946">
    <property type="component" value="Unassembled WGS sequence"/>
</dbReference>
<evidence type="ECO:0000313" key="7">
    <source>
        <dbReference type="Proteomes" id="UP000297946"/>
    </source>
</evidence>
<evidence type="ECO:0000259" key="2">
    <source>
        <dbReference type="SMART" id="SM00305"/>
    </source>
</evidence>
<reference evidence="6 7" key="2">
    <citation type="journal article" date="2019" name="PLoS Negl. Trop. Dis.">
        <title>Revisiting the worldwide diversity of Leptospira species in the environment.</title>
        <authorList>
            <person name="Vincent A.T."/>
            <person name="Schiettekatte O."/>
            <person name="Bourhy P."/>
            <person name="Veyrier F.J."/>
            <person name="Picardeau M."/>
        </authorList>
    </citation>
    <scope>NUCLEOTIDE SEQUENCE [LARGE SCALE GENOMIC DNA]</scope>
    <source>
        <strain evidence="6">201702690</strain>
        <strain evidence="4 7">SSW18</strain>
    </source>
</reference>
<dbReference type="Pfam" id="PF07591">
    <property type="entry name" value="PT-HINT"/>
    <property type="match status" value="1"/>
</dbReference>
<dbReference type="SUPFAM" id="SSF51294">
    <property type="entry name" value="Hedgehog/intein (Hint) domain"/>
    <property type="match status" value="1"/>
</dbReference>
<dbReference type="InterPro" id="IPR030885">
    <property type="entry name" value="Lepto_longest"/>
</dbReference>
<dbReference type="GO" id="GO:0016539">
    <property type="term" value="P:intein-mediated protein splicing"/>
    <property type="evidence" value="ECO:0007669"/>
    <property type="project" value="InterPro"/>
</dbReference>
<dbReference type="InterPro" id="IPR030934">
    <property type="entry name" value="Intein_C"/>
</dbReference>
<name>A0A5F1ZPL0_9LEPT</name>
<dbReference type="RefSeq" id="WP_135647091.1">
    <property type="nucleotide sequence ID" value="NZ_RQER01000001.1"/>
</dbReference>
<evidence type="ECO:0000256" key="1">
    <source>
        <dbReference type="SAM" id="Coils"/>
    </source>
</evidence>
<proteinExistence type="predicted"/>
<feature type="domain" description="Hint" evidence="2">
    <location>
        <begin position="2244"/>
        <end position="2289"/>
    </location>
</feature>
<keyword evidence="1" id="KW-0175">Coiled coil</keyword>
<gene>
    <name evidence="4" type="ORF">EHO57_01945</name>
    <name evidence="5" type="ORF">EHQ53_17705</name>
</gene>
<dbReference type="InterPro" id="IPR036844">
    <property type="entry name" value="Hint_dom_sf"/>
</dbReference>
<dbReference type="SMART" id="SM00306">
    <property type="entry name" value="HintN"/>
    <property type="match status" value="1"/>
</dbReference>
<organism evidence="4 7">
    <name type="scientific">Leptospira langatensis</name>
    <dbReference type="NCBI Taxonomy" id="2484983"/>
    <lineage>
        <taxon>Bacteria</taxon>
        <taxon>Pseudomonadati</taxon>
        <taxon>Spirochaetota</taxon>
        <taxon>Spirochaetia</taxon>
        <taxon>Leptospirales</taxon>
        <taxon>Leptospiraceae</taxon>
        <taxon>Leptospira</taxon>
    </lineage>
</organism>
<dbReference type="PROSITE" id="PS50817">
    <property type="entry name" value="INTEIN_N_TER"/>
    <property type="match status" value="1"/>
</dbReference>
<dbReference type="EMBL" id="RQER01000001">
    <property type="protein sequence ID" value="TGK05465.1"/>
    <property type="molecule type" value="Genomic_DNA"/>
</dbReference>
<dbReference type="NCBIfam" id="TIGR04388">
    <property type="entry name" value="Lepto_longest"/>
    <property type="match status" value="2"/>
</dbReference>
<sequence>MNRMKTVSLVCVLFGLVFPFSDRVISQSVSVPDLNVQSFSPYWQQQLQGSYSVANSMQDITHWDAFVLQSYGVLQSQWQAQVQAQIQAAVAGINTQDSFQSVQDYKSYVYDMMESQAATLLSSWQTSAESSIQAQRNAFIDTYYNGNAAQVANLKGQFDQEFKDMVNGNSPTLGGASNSDTSFLTDPQTSLLQMEQQWYAQFNSNLSNGLWNYQQALQSLNSNYQDLLDQINSTEAKYQQYMAQIQSYQNNVKEQIKGTLDGYQQFLNGNDLFWNSASTLYDATSSSYVIPTCASTSCTDYTYDSTTQQFVGSCASGDTCVQIRYDNINHQYLNPTCPSGHDCSANSNHPNVSIHTSLNADGLAFQKVINSIENAIINGKSTLAIFDKTSGQMLSYPQSCLADTSNCVTGWYDSSQSKFLTSASCPTNDTCYQAVVDATNSSALTGLYYANNCNSSDPNCVTCPMTGPSQDTCQIQSMDASLIYAATSMSNFLQNEQAIAQNQVTTYQTGLTPQPQNIDVSISTNSLSNSEVRGAAGLALQVINLLTGKETSEEVANWLMNTYSAGLVGSCGTVNQDANSACFLSSIAGLSPGATITSVSALTNETNLQAINDPSLVCGQGSPLPTGCSLTCHDWAGCSAFPFALNTVAMIGWADPGYVGQAYGQYFSDNHTWNSGGTDNFFDYTEYQNWGVFGVDYGAAPVIVQADDIRITLKYYTVNNNAHANAATWQDLNLQLQSFSYNWTQNVLPSIVNWTGQVSSFESQYADWQKTETGLLAQAQQDYVTQLQKLQSNETAWLTQMNQLQKDATADFTAANNKLRDGKFQSDAGTLAQELLGNLKLSSPNSGSDISQSATLDSSTLFSTLLNQAKGVNVDGGLPNFNLLGAFSNSFNTALSGLTNLTLLSSTNNALLNSKASYMQQLADSMVNQRTFTQNGESDLLRQHGDYSTKEEAGKSYLINQDGNFVHCDANGQNCSACLGGVSAADCQGGATELSNYITSICGQNLDSSACSNYTTLKYSNVHVDNSGNIVADEKVYNGNASVCNGGDATNAADYCFGQDTAHLTIGPPAAFGLGYGGTSLGNVFDSSTEASNRISAAIGRSFSSMNDFFVNNGYTTALMANASALDMQSNRNAGLASNSATHQAGMANFLADFVSMVVLGGASTQQFMAHEAHEIVQNVMTSFLVKTFNLSPEVAAFLSGGFLDHMAYKEAQHELNHSGLNFMKENLGLEGDLLYKIGGGMFYKEDLQALQQWKNDRFGVYGLAVTEYGKSQNWDPQTIQFASQMATDYMRQRDAKMELGMRGSMFSISRLEGTIKTFMASIEGPIMEGVGAFAQAEARYLRNTGVISKREEKDFDSDLRYTINTVKLKDDKDAIKIWKEDQAQTAVFGVGQYGKEHGWTKDEISQMQRFAYDYVKNKQAEREFGETSGFGSLGRIEGQLKLIGSDFGGVMAEGVGSVVKLAGEGLRDLHVITKADEKRLDGNLRQDIDATKLREYKDAQKSWHADQAQIARTDVSIYGHANGWSDAQIAQISDLVGNYVTRQQAKADMNKKGILELNPLVAGFEYLDKQLFKGGITTMIAQIGRGVLTTVADVFKDVGILSKQDAKAFYKQTKDWSNDVTHADLKALSQQGNIDKHWVKEKERELVFTALGKMLDPNGSPEEQEMLSKLLTTYFDHKEQEKQEKKAREHQAEMAVELAASVVITAASGGAGAEALEYVIAQIGEYVGAIADASDVIEAGMLFDEVAPVIQYSVGAVDVGAQTYFGYQDGGTNGAVAGFINGVLSVATAINKWPVTGYVSWTPHQNSNILLGEDGQAGGWGGGLSGALGNLNGGISFAPGSGVDLNINYNFGGEGSSLPKGMFAGFDYSAGSGSYTVNGGYDFNPKGNNHIGITGSASSTGSASIGAFYNYGNAGNKTDGRNGLGGTLNYSNDGTFRASGQYRGADTWSLGYNTETHKFGKIEANENFQRDFNTSIAQEFAGEHKSVALETIIRGVGEHLIANGVMSREKVTEIMAKGEGEHLLSEYQKHKEEIVSQKDGMQKLTAEIRKTSEALSQSTERPMEAVVGGKSAEGVFEKLWSNIKGEAMLAFGVKDTGGIRVNEKGQLEFDTCFVAGTLIRTKSGFTPIEKLKVGDYVLSHNEKTGILSYNKITETFIHDVPAIYQITYTNGTKVETTWNHPFYIKGQGWTQAKFLTKENRSVTLTSIQNAAILQEMSHRPHMNISLVALNNKASVTPWNELYEGTAGIAKIERVIRPEKVYNIEVEGDHSYFVTKNGLLVHNYDEKIRGIMADTSLTPNERIKKIYERTEFVHEGKKWIREEIVVGEKTLKNGTKEQIKGFSFFTKENQFGRTDRLTFKEVDSGFKDSHGKSIKTIEAVQVQSENTDYPETKTYDRYFNWKGDTDRVGTLPTLSENPQLHRDYAMRFLEQRGYTVLRNEDGSPRMAPDKKSILVEGGRVLLGYADRTQRDVTYKGDVVIHEYPDHKQGDLKGGHICQSSAPALILEGMGFKMTHEQVQEFGRLNVMLAKENAIFGKELDNLKPSQIEVEDFVNNTFPALGFTGGEVKLREGTFKLKEPDRSQFLSETEYQNDLSNYNLAKAQFQEQKNQQFKEWVKSQIDQNKPVVVAGSFAGLGHVVAIVGYDKNGWVIHDSYGDANSGYKGGDQKKTGQFVNYGYDKFPISVGYTIAPREGGPLNRSQMKEVNEARFAWKEAQNDLNGLKPGVSASKRKEYQQARDNAKNNYFEITKKYKLGITWK</sequence>
<feature type="coiled-coil region" evidence="1">
    <location>
        <begin position="2028"/>
        <end position="2062"/>
    </location>
</feature>
<feature type="domain" description="Hint" evidence="3">
    <location>
        <begin position="2111"/>
        <end position="2207"/>
    </location>
</feature>
<dbReference type="OrthoDB" id="309913at2"/>
<dbReference type="SMART" id="SM00305">
    <property type="entry name" value="HintC"/>
    <property type="match status" value="1"/>
</dbReference>
<evidence type="ECO:0000313" key="5">
    <source>
        <dbReference type="EMBL" id="TGL38601.1"/>
    </source>
</evidence>
<dbReference type="EMBL" id="RQGC01000013">
    <property type="protein sequence ID" value="TGL38601.1"/>
    <property type="molecule type" value="Genomic_DNA"/>
</dbReference>